<evidence type="ECO:0000313" key="1">
    <source>
        <dbReference type="EMBL" id="EKT88098.1"/>
    </source>
</evidence>
<sequence length="416" mass="46622">MKKFAYLILGLLVLFGVTSICPDIEVTTVGYFLEDGDFASKSGVMFALTGMVLPSHTKFRYKESELKKINVEKEIYKEARKLEQNIEDFLVQLEVNNNYSVDGSSELSKIGAVERQLMANGLNPFSQATLIEDFFKTNNSKVLFPAWITKQIYMGMKAGKYELNVEDLKASSQKIPSTSIDQIGLNFDEEDVDLANSSEGSSFPVATMKTKELPSKMGKVGRKFLISYEASRRVNIDIASIFFQRIGYRMAKQMAQKGLKVMIEGDGNPGTASKIIQTDGLTYTDADVIKLLIRDFEDGVEPSNVVLNKDMLTRILTDKTNFEKFQSVNLSEKLIANGEILPYLGCTWKTHHAMPDDQIVAYDKGSCLAYYEEQNSSIVEYEKIIDAQFEKSVISLYYGFTKLIGGSSIVKVLRTS</sequence>
<dbReference type="RefSeq" id="WP_004458527.1">
    <property type="nucleotide sequence ID" value="NZ_CP006694.1"/>
</dbReference>
<proteinExistence type="predicted"/>
<organism evidence="1 2">
    <name type="scientific">Leptospira santarosai serovar Shermani str. LT 821</name>
    <dbReference type="NCBI Taxonomy" id="758847"/>
    <lineage>
        <taxon>Bacteria</taxon>
        <taxon>Pseudomonadati</taxon>
        <taxon>Spirochaetota</taxon>
        <taxon>Spirochaetia</taxon>
        <taxon>Leptospirales</taxon>
        <taxon>Leptospiraceae</taxon>
        <taxon>Leptospira</taxon>
    </lineage>
</organism>
<name>K8Y3C1_9LEPT</name>
<dbReference type="KEGG" id="lst:LSS_03899"/>
<dbReference type="AlphaFoldDB" id="K8Y3C1"/>
<reference evidence="1 2" key="1">
    <citation type="journal article" date="2012" name="Gene">
        <title>Sequence of Leptospira santarosai serovar Shermani genome and prediction of virulence-associated genes.</title>
        <authorList>
            <person name="Chou L.F."/>
            <person name="Chen Y.T."/>
            <person name="Lu C.W."/>
            <person name="Ko Y.C."/>
            <person name="Tang C.Y."/>
            <person name="Pan M.J."/>
            <person name="Tian Y.C."/>
            <person name="Chiu C.H."/>
            <person name="Hung C.C."/>
            <person name="Yang C.W."/>
        </authorList>
    </citation>
    <scope>NUCLEOTIDE SEQUENCE [LARGE SCALE GENOMIC DNA]</scope>
    <source>
        <strain evidence="1">LT 821</strain>
    </source>
</reference>
<dbReference type="Proteomes" id="UP000035800">
    <property type="component" value="Chromosome I"/>
</dbReference>
<evidence type="ECO:0000313" key="2">
    <source>
        <dbReference type="Proteomes" id="UP000035800"/>
    </source>
</evidence>
<dbReference type="STRING" id="758847.LSS_03899"/>
<reference evidence="1 2" key="2">
    <citation type="journal article" date="2014" name="Emerg. Microbes Infect.">
        <title>Potential impact on kidney infection: a whole-genome analysis of Leptospira santarosai serovar Shermani.</title>
        <authorList>
            <person name="Chou L.F."/>
            <person name="Chen T.W."/>
            <person name="Ko Y.C."/>
            <person name="Pan M.J."/>
            <person name="Tian Y.C."/>
            <person name="Chiu C.H."/>
            <person name="Tang P."/>
            <person name="Hung C.C."/>
            <person name="Yang C.W."/>
        </authorList>
    </citation>
    <scope>NUCLEOTIDE SEQUENCE</scope>
    <source>
        <strain evidence="1 2">LT 821</strain>
    </source>
</reference>
<accession>K8Y3C1</accession>
<dbReference type="GeneID" id="29741162"/>
<gene>
    <name evidence="1" type="ORF">LSS_03899</name>
</gene>
<dbReference type="PATRIC" id="fig|758847.3.peg.805"/>
<protein>
    <recommendedName>
        <fullName evidence="3">Phage major capsid protein</fullName>
    </recommendedName>
</protein>
<dbReference type="SUPFAM" id="SSF56563">
    <property type="entry name" value="Major capsid protein gp5"/>
    <property type="match status" value="1"/>
</dbReference>
<evidence type="ECO:0008006" key="3">
    <source>
        <dbReference type="Google" id="ProtNLM"/>
    </source>
</evidence>
<dbReference type="EMBL" id="CP006694">
    <property type="protein sequence ID" value="EKT88098.1"/>
    <property type="molecule type" value="Genomic_DNA"/>
</dbReference>